<evidence type="ECO:0000313" key="2">
    <source>
        <dbReference type="EMBL" id="NER26284.1"/>
    </source>
</evidence>
<dbReference type="Pfam" id="PF05421">
    <property type="entry name" value="DUF751"/>
    <property type="match status" value="1"/>
</dbReference>
<feature type="transmembrane region" description="Helical" evidence="1">
    <location>
        <begin position="12"/>
        <end position="30"/>
    </location>
</feature>
<dbReference type="EMBL" id="JAAHFQ010000012">
    <property type="protein sequence ID" value="NER26284.1"/>
    <property type="molecule type" value="Genomic_DNA"/>
</dbReference>
<evidence type="ECO:0000256" key="1">
    <source>
        <dbReference type="SAM" id="Phobius"/>
    </source>
</evidence>
<dbReference type="AlphaFoldDB" id="A0A6B3N850"/>
<proteinExistence type="predicted"/>
<sequence length="67" mass="7556">MGEFFDNVFRYPRYLISFSLGVFFSVFGWLKPLLKNPVTAVALVGILVAGFLFIFFTLRAMLGLSTV</sequence>
<feature type="transmembrane region" description="Helical" evidence="1">
    <location>
        <begin position="42"/>
        <end position="62"/>
    </location>
</feature>
<accession>A0A6B3N850</accession>
<reference evidence="2" key="1">
    <citation type="submission" date="2019-11" db="EMBL/GenBank/DDBJ databases">
        <title>Genomic insights into an expanded diversity of filamentous marine cyanobacteria reveals the extraordinary biosynthetic potential of Moorea and Okeania.</title>
        <authorList>
            <person name="Ferreira Leao T."/>
            <person name="Wang M."/>
            <person name="Moss N."/>
            <person name="Da Silva R."/>
            <person name="Sanders J."/>
            <person name="Nurk S."/>
            <person name="Gurevich A."/>
            <person name="Humphrey G."/>
            <person name="Reher R."/>
            <person name="Zhu Q."/>
            <person name="Belda-Ferre P."/>
            <person name="Glukhov E."/>
            <person name="Rex R."/>
            <person name="Dorrestein P.C."/>
            <person name="Knight R."/>
            <person name="Pevzner P."/>
            <person name="Gerwick W.H."/>
            <person name="Gerwick L."/>
        </authorList>
    </citation>
    <scope>NUCLEOTIDE SEQUENCE</scope>
    <source>
        <strain evidence="2">SIO1C4</strain>
    </source>
</reference>
<comment type="caution">
    <text evidence="2">The sequence shown here is derived from an EMBL/GenBank/DDBJ whole genome shotgun (WGS) entry which is preliminary data.</text>
</comment>
<gene>
    <name evidence="2" type="ORF">F6J89_01120</name>
</gene>
<keyword evidence="1" id="KW-0472">Membrane</keyword>
<protein>
    <submittedName>
        <fullName evidence="2">DUF751 family protein</fullName>
    </submittedName>
</protein>
<dbReference type="InterPro" id="IPR008470">
    <property type="entry name" value="Uncharacterised_Ycf33"/>
</dbReference>
<dbReference type="PANTHER" id="PTHR36049:SF3">
    <property type="match status" value="1"/>
</dbReference>
<dbReference type="PANTHER" id="PTHR36049">
    <property type="entry name" value="TRANSMEMBRANE PROTEIN"/>
    <property type="match status" value="1"/>
</dbReference>
<name>A0A6B3N850_9CYAN</name>
<keyword evidence="1" id="KW-1133">Transmembrane helix</keyword>
<organism evidence="2">
    <name type="scientific">Symploca sp. SIO1C4</name>
    <dbReference type="NCBI Taxonomy" id="2607765"/>
    <lineage>
        <taxon>Bacteria</taxon>
        <taxon>Bacillati</taxon>
        <taxon>Cyanobacteriota</taxon>
        <taxon>Cyanophyceae</taxon>
        <taxon>Coleofasciculales</taxon>
        <taxon>Coleofasciculaceae</taxon>
        <taxon>Symploca</taxon>
    </lineage>
</organism>
<keyword evidence="1" id="KW-0812">Transmembrane</keyword>